<dbReference type="Gene3D" id="6.10.340.10">
    <property type="match status" value="1"/>
</dbReference>
<keyword evidence="1 3" id="KW-0807">Transducer</keyword>
<dbReference type="Pfam" id="PF00015">
    <property type="entry name" value="MCPsignal"/>
    <property type="match status" value="1"/>
</dbReference>
<dbReference type="InterPro" id="IPR004090">
    <property type="entry name" value="Chemotax_Me-accpt_rcpt"/>
</dbReference>
<dbReference type="PANTHER" id="PTHR32089:SF112">
    <property type="entry name" value="LYSOZYME-LIKE PROTEIN-RELATED"/>
    <property type="match status" value="1"/>
</dbReference>
<dbReference type="Gene3D" id="1.10.287.950">
    <property type="entry name" value="Methyl-accepting chemotaxis protein"/>
    <property type="match status" value="1"/>
</dbReference>
<keyword evidence="9" id="KW-1185">Reference proteome</keyword>
<feature type="domain" description="HAMP" evidence="7">
    <location>
        <begin position="306"/>
        <end position="364"/>
    </location>
</feature>
<dbReference type="PROSITE" id="PS50885">
    <property type="entry name" value="HAMP"/>
    <property type="match status" value="1"/>
</dbReference>
<evidence type="ECO:0000313" key="8">
    <source>
        <dbReference type="EMBL" id="MEN2986698.1"/>
    </source>
</evidence>
<dbReference type="InterPro" id="IPR004089">
    <property type="entry name" value="MCPsignal_dom"/>
</dbReference>
<dbReference type="RefSeq" id="WP_345936541.1">
    <property type="nucleotide sequence ID" value="NZ_JBBKTW010000001.1"/>
</dbReference>
<dbReference type="PROSITE" id="PS50111">
    <property type="entry name" value="CHEMOTAXIS_TRANSDUC_2"/>
    <property type="match status" value="1"/>
</dbReference>
<evidence type="ECO:0000259" key="6">
    <source>
        <dbReference type="PROSITE" id="PS50111"/>
    </source>
</evidence>
<dbReference type="PANTHER" id="PTHR32089">
    <property type="entry name" value="METHYL-ACCEPTING CHEMOTAXIS PROTEIN MCPB"/>
    <property type="match status" value="1"/>
</dbReference>
<reference evidence="8 9" key="1">
    <citation type="submission" date="2024-03" db="EMBL/GenBank/DDBJ databases">
        <title>High-quality draft genome sequencing of Tistrella sp. BH-R2-4.</title>
        <authorList>
            <person name="Dong C."/>
        </authorList>
    </citation>
    <scope>NUCLEOTIDE SEQUENCE [LARGE SCALE GENOMIC DNA]</scope>
    <source>
        <strain evidence="8 9">BH-R2-4</strain>
    </source>
</reference>
<keyword evidence="5" id="KW-0472">Membrane</keyword>
<accession>A0ABU9YD37</accession>
<dbReference type="SMART" id="SM00283">
    <property type="entry name" value="MA"/>
    <property type="match status" value="1"/>
</dbReference>
<dbReference type="PRINTS" id="PR00260">
    <property type="entry name" value="CHEMTRNSDUCR"/>
</dbReference>
<dbReference type="CDD" id="cd06225">
    <property type="entry name" value="HAMP"/>
    <property type="match status" value="1"/>
</dbReference>
<dbReference type="SMART" id="SM01358">
    <property type="entry name" value="HBM"/>
    <property type="match status" value="1"/>
</dbReference>
<dbReference type="EMBL" id="JBBKTW010000001">
    <property type="protein sequence ID" value="MEN2986698.1"/>
    <property type="molecule type" value="Genomic_DNA"/>
</dbReference>
<organism evidence="8 9">
    <name type="scientific">Tistrella arctica</name>
    <dbReference type="NCBI Taxonomy" id="3133430"/>
    <lineage>
        <taxon>Bacteria</taxon>
        <taxon>Pseudomonadati</taxon>
        <taxon>Pseudomonadota</taxon>
        <taxon>Alphaproteobacteria</taxon>
        <taxon>Geminicoccales</taxon>
        <taxon>Geminicoccaceae</taxon>
        <taxon>Tistrella</taxon>
    </lineage>
</organism>
<evidence type="ECO:0000259" key="7">
    <source>
        <dbReference type="PROSITE" id="PS50885"/>
    </source>
</evidence>
<dbReference type="Pfam" id="PF00672">
    <property type="entry name" value="HAMP"/>
    <property type="match status" value="1"/>
</dbReference>
<dbReference type="Proteomes" id="UP001413721">
    <property type="component" value="Unassembled WGS sequence"/>
</dbReference>
<feature type="transmembrane region" description="Helical" evidence="5">
    <location>
        <begin position="284"/>
        <end position="305"/>
    </location>
</feature>
<evidence type="ECO:0000313" key="9">
    <source>
        <dbReference type="Proteomes" id="UP001413721"/>
    </source>
</evidence>
<dbReference type="SUPFAM" id="SSF58104">
    <property type="entry name" value="Methyl-accepting chemotaxis protein (MCP) signaling domain"/>
    <property type="match status" value="1"/>
</dbReference>
<protein>
    <submittedName>
        <fullName evidence="8">HAMP domain-containing methyl-accepting chemotaxis protein</fullName>
    </submittedName>
</protein>
<feature type="domain" description="Methyl-accepting transducer" evidence="6">
    <location>
        <begin position="393"/>
        <end position="626"/>
    </location>
</feature>
<sequence>MTIRRKLMIGFAVLLVLAVAGFGAAVVALDRAGQGLALYKDDIAAARAMAAAEAELKAAGAAADLLVATGDPARLDAFRGHVRAAEGHIDRLGSATDAVSTATAAFAAAVEDLATVELARAGLWRDRMEPAFKQSEAGLTGIIRDSYIDQDIQSAYQAAVIQRFLLTAREEAGLFIASGDAAHADAMDATLGETRRAILSLELKMMHPGRLETLSAIAAARKTLADDAKTLRSLGEQVATRRADAVDLLGPRAASLLAASRQDLTSAADSRGAAEAAATEDTRFMMIALAVVAAVAALLAGLLIGRAVTRPIGGMRAVLARAADGDLVAERADGTTHASRRRDEIGAMARDLDHMLARLRGDLGRVRGVGASLAVRSRDLDRMGGRLGMAADETDARAAGARDAAGQAMGVLSGLGSIAEELSASAAAASDAVQRIVEANRNLDGHARAVTDAMQAAVAEGHAVGQVVADGAAAAHNATRSVGRLDESSRGIGSVNQLILDIAQQTHMLALNAQIEAARAGEAGRGFAVVAAEVKRLAAQSADAAENIGAKIVASQSVVGEVVAAMTDLETRISRIEAGMERIAEAVRRADGAAVAIAGAVSDQAGAASEIAGSSAEVAHAAGEVAQAVADARNAGDLMTRELDALHAASAANRAAARTSAEAAAELIGDADQLARMVEGFRIDAVDAGAGEATAVLATRDAAAPAETAAPAATLDRSVIGQAGTIAMPQPARATMPHRQPARGSGRPLPLKAAAMADRD</sequence>
<comment type="caution">
    <text evidence="8">The sequence shown here is derived from an EMBL/GenBank/DDBJ whole genome shotgun (WGS) entry which is preliminary data.</text>
</comment>
<evidence type="ECO:0000256" key="5">
    <source>
        <dbReference type="SAM" id="Phobius"/>
    </source>
</evidence>
<gene>
    <name evidence="8" type="ORF">WG926_00165</name>
</gene>
<evidence type="ECO:0000256" key="3">
    <source>
        <dbReference type="PROSITE-ProRule" id="PRU00284"/>
    </source>
</evidence>
<feature type="region of interest" description="Disordered" evidence="4">
    <location>
        <begin position="731"/>
        <end position="760"/>
    </location>
</feature>
<proteinExistence type="inferred from homology"/>
<name>A0ABU9YD37_9PROT</name>
<evidence type="ECO:0000256" key="2">
    <source>
        <dbReference type="ARBA" id="ARBA00029447"/>
    </source>
</evidence>
<evidence type="ECO:0000256" key="1">
    <source>
        <dbReference type="ARBA" id="ARBA00023224"/>
    </source>
</evidence>
<dbReference type="InterPro" id="IPR003660">
    <property type="entry name" value="HAMP_dom"/>
</dbReference>
<comment type="similarity">
    <text evidence="2">Belongs to the methyl-accepting chemotaxis (MCP) protein family.</text>
</comment>
<keyword evidence="5" id="KW-1133">Transmembrane helix</keyword>
<keyword evidence="5" id="KW-0812">Transmembrane</keyword>
<dbReference type="InterPro" id="IPR032255">
    <property type="entry name" value="HBM"/>
</dbReference>
<dbReference type="SMART" id="SM00304">
    <property type="entry name" value="HAMP"/>
    <property type="match status" value="1"/>
</dbReference>
<evidence type="ECO:0000256" key="4">
    <source>
        <dbReference type="SAM" id="MobiDB-lite"/>
    </source>
</evidence>